<sequence>MRKIYTIELFNFENQQLHFSLNDNDLNLQLKPAAQLIADSDDFAFIYLLDAGEDYHYLRFPTNSWENLVHILQTKQNPMLHVGEEVMELTNFYEELEMLVYNIQGNYNYGAEFVQAVEQHFKAVLAE</sequence>
<dbReference type="HAMAP" id="MF_01861">
    <property type="entry name" value="UPF0738"/>
    <property type="match status" value="1"/>
</dbReference>
<evidence type="ECO:0000313" key="3">
    <source>
        <dbReference type="Proteomes" id="UP001549363"/>
    </source>
</evidence>
<organism evidence="2 3">
    <name type="scientific">Lysinibacillus parviboronicapiens</name>
    <dbReference type="NCBI Taxonomy" id="436516"/>
    <lineage>
        <taxon>Bacteria</taxon>
        <taxon>Bacillati</taxon>
        <taxon>Bacillota</taxon>
        <taxon>Bacilli</taxon>
        <taxon>Bacillales</taxon>
        <taxon>Bacillaceae</taxon>
        <taxon>Lysinibacillus</taxon>
    </lineage>
</organism>
<reference evidence="2 3" key="1">
    <citation type="submission" date="2024-06" db="EMBL/GenBank/DDBJ databases">
        <title>Sorghum-associated microbial communities from plants grown in Nebraska, USA.</title>
        <authorList>
            <person name="Schachtman D."/>
        </authorList>
    </citation>
    <scope>NUCLEOTIDE SEQUENCE [LARGE SCALE GENOMIC DNA]</scope>
    <source>
        <strain evidence="2 3">736</strain>
    </source>
</reference>
<comment type="caution">
    <text evidence="2">The sequence shown here is derived from an EMBL/GenBank/DDBJ whole genome shotgun (WGS) entry which is preliminary data.</text>
</comment>
<dbReference type="InterPro" id="IPR020908">
    <property type="entry name" value="UPF0738"/>
</dbReference>
<dbReference type="Pfam" id="PF19785">
    <property type="entry name" value="UPF0738"/>
    <property type="match status" value="1"/>
</dbReference>
<accession>A0ABV2PFS7</accession>
<dbReference type="RefSeq" id="WP_054768169.1">
    <property type="nucleotide sequence ID" value="NZ_CP073713.1"/>
</dbReference>
<keyword evidence="3" id="KW-1185">Reference proteome</keyword>
<name>A0ABV2PFS7_9BACI</name>
<comment type="similarity">
    <text evidence="1">Belongs to the UPF0738 family.</text>
</comment>
<evidence type="ECO:0000256" key="1">
    <source>
        <dbReference type="HAMAP-Rule" id="MF_01861"/>
    </source>
</evidence>
<gene>
    <name evidence="2" type="ORF">ABIA69_000661</name>
</gene>
<proteinExistence type="inferred from homology"/>
<dbReference type="Proteomes" id="UP001549363">
    <property type="component" value="Unassembled WGS sequence"/>
</dbReference>
<dbReference type="EMBL" id="JBEPSB010000001">
    <property type="protein sequence ID" value="MET4559518.1"/>
    <property type="molecule type" value="Genomic_DNA"/>
</dbReference>
<protein>
    <recommendedName>
        <fullName evidence="1">UPF0738 protein ABIA69_000661</fullName>
    </recommendedName>
</protein>
<evidence type="ECO:0000313" key="2">
    <source>
        <dbReference type="EMBL" id="MET4559518.1"/>
    </source>
</evidence>